<dbReference type="OrthoDB" id="2261376at2759"/>
<feature type="transmembrane region" description="Helical" evidence="5">
    <location>
        <begin position="26"/>
        <end position="45"/>
    </location>
</feature>
<dbReference type="InterPro" id="IPR011701">
    <property type="entry name" value="MFS"/>
</dbReference>
<sequence length="543" mass="60564">MTKKSIDIDELLLEVGEFGKYQKCNLFLLGLALLFTASSTLAFVFTTGDMNYRCLIPECDSETEQTTPIYLPEWLNQTVPFQGNVPSKCLRYTKYNLTNHRCEGFNKSLSTECNEFVFVPNGEETIVSAFNIFCKNNKWKLTIVGTLNNIGQFISLPISGFLSDKYGRKNIIIIGNVLAATCGILRGLSVNYAMFLMLEFLDALFSGGVYSATFIMGLGLVGGKHRVFASSVLSGFYPVGEALVGLLFWYLREWRKFLIFMNLPGLGFALAYTIIPESVRWMIAAGKIDEAIHELKNIARINNKKLSDETLKMLEAYKNANDKEIEKIEASQSSISCPKSVAFKRAMGSRRILLRVFNCSYCWMVNTFVYYGLSMSAGSIVGNRYGNFILCSLVEIPALFLVIKILNTYGRRESQCVTLLLCSVLCFLLAVIPSHAVAINVSLYLIGKFAITVSFVILYMYTAEMFPTEIRHSLLGICSMFGRFGSMLAPQIPLLAIYFGERAPLIVFGGTAFLSGVLALLFPETFNKKMPDTVLEAENIGKT</sequence>
<dbReference type="GO" id="GO:0016020">
    <property type="term" value="C:membrane"/>
    <property type="evidence" value="ECO:0007669"/>
    <property type="project" value="UniProtKB-SubCell"/>
</dbReference>
<evidence type="ECO:0000256" key="2">
    <source>
        <dbReference type="ARBA" id="ARBA00022692"/>
    </source>
</evidence>
<evidence type="ECO:0000256" key="5">
    <source>
        <dbReference type="SAM" id="Phobius"/>
    </source>
</evidence>
<dbReference type="Proteomes" id="UP000694846">
    <property type="component" value="Unplaced"/>
</dbReference>
<reference evidence="9" key="2">
    <citation type="submission" date="2025-04" db="UniProtKB">
        <authorList>
            <consortium name="RefSeq"/>
        </authorList>
    </citation>
    <scope>IDENTIFICATION</scope>
    <source>
        <tissue evidence="9">Whole body</tissue>
    </source>
</reference>
<dbReference type="PANTHER" id="PTHR24064">
    <property type="entry name" value="SOLUTE CARRIER FAMILY 22 MEMBER"/>
    <property type="match status" value="1"/>
</dbReference>
<dbReference type="RefSeq" id="XP_025416341.1">
    <property type="nucleotide sequence ID" value="XM_025560556.1"/>
</dbReference>
<keyword evidence="2 5" id="KW-0812">Transmembrane</keyword>
<evidence type="ECO:0000259" key="6">
    <source>
        <dbReference type="PROSITE" id="PS50850"/>
    </source>
</evidence>
<keyword evidence="3 5" id="KW-1133">Transmembrane helix</keyword>
<protein>
    <submittedName>
        <fullName evidence="7 9">Organic cation transporter-like protein</fullName>
    </submittedName>
</protein>
<comment type="subcellular location">
    <subcellularLocation>
        <location evidence="1">Membrane</location>
        <topology evidence="1">Multi-pass membrane protein</topology>
    </subcellularLocation>
</comment>
<reference evidence="7" key="1">
    <citation type="submission" date="2018-04" db="EMBL/GenBank/DDBJ databases">
        <title>Transcriptome assembly of Sipha flava.</title>
        <authorList>
            <person name="Scully E.D."/>
            <person name="Geib S.M."/>
            <person name="Palmer N.A."/>
            <person name="Koch K."/>
            <person name="Bradshaw J."/>
            <person name="Heng-Moss T."/>
            <person name="Sarath G."/>
        </authorList>
    </citation>
    <scope>NUCLEOTIDE SEQUENCE</scope>
</reference>
<evidence type="ECO:0000313" key="8">
    <source>
        <dbReference type="Proteomes" id="UP000694846"/>
    </source>
</evidence>
<dbReference type="InterPro" id="IPR036259">
    <property type="entry name" value="MFS_trans_sf"/>
</dbReference>
<dbReference type="Pfam" id="PF07690">
    <property type="entry name" value="MFS_1"/>
    <property type="match status" value="1"/>
</dbReference>
<feature type="transmembrane region" description="Helical" evidence="5">
    <location>
        <begin position="352"/>
        <end position="373"/>
    </location>
</feature>
<evidence type="ECO:0000256" key="1">
    <source>
        <dbReference type="ARBA" id="ARBA00004141"/>
    </source>
</evidence>
<evidence type="ECO:0000313" key="7">
    <source>
        <dbReference type="EMBL" id="MBY86040.1"/>
    </source>
</evidence>
<keyword evidence="4 5" id="KW-0472">Membrane</keyword>
<dbReference type="Gene3D" id="1.20.1250.20">
    <property type="entry name" value="MFS general substrate transporter like domains"/>
    <property type="match status" value="1"/>
</dbReference>
<dbReference type="InterPro" id="IPR005829">
    <property type="entry name" value="Sugar_transporter_CS"/>
</dbReference>
<dbReference type="CDD" id="cd17317">
    <property type="entry name" value="MFS_SLC22"/>
    <property type="match status" value="1"/>
</dbReference>
<feature type="transmembrane region" description="Helical" evidence="5">
    <location>
        <begin position="418"/>
        <end position="437"/>
    </location>
</feature>
<feature type="transmembrane region" description="Helical" evidence="5">
    <location>
        <begin position="443"/>
        <end position="462"/>
    </location>
</feature>
<feature type="transmembrane region" description="Helical" evidence="5">
    <location>
        <begin position="385"/>
        <end position="406"/>
    </location>
</feature>
<dbReference type="SUPFAM" id="SSF103473">
    <property type="entry name" value="MFS general substrate transporter"/>
    <property type="match status" value="1"/>
</dbReference>
<evidence type="ECO:0000256" key="4">
    <source>
        <dbReference type="ARBA" id="ARBA00023136"/>
    </source>
</evidence>
<name>A0A2S2R8M7_9HEMI</name>
<feature type="transmembrane region" description="Helical" evidence="5">
    <location>
        <begin position="474"/>
        <end position="499"/>
    </location>
</feature>
<keyword evidence="8" id="KW-1185">Reference proteome</keyword>
<dbReference type="AlphaFoldDB" id="A0A2S2R8M7"/>
<feature type="transmembrane region" description="Helical" evidence="5">
    <location>
        <begin position="200"/>
        <end position="221"/>
    </location>
</feature>
<proteinExistence type="predicted"/>
<feature type="transmembrane region" description="Helical" evidence="5">
    <location>
        <begin position="228"/>
        <end position="251"/>
    </location>
</feature>
<feature type="transmembrane region" description="Helical" evidence="5">
    <location>
        <begin position="171"/>
        <end position="194"/>
    </location>
</feature>
<dbReference type="GO" id="GO:0022857">
    <property type="term" value="F:transmembrane transporter activity"/>
    <property type="evidence" value="ECO:0007669"/>
    <property type="project" value="InterPro"/>
</dbReference>
<evidence type="ECO:0000256" key="3">
    <source>
        <dbReference type="ARBA" id="ARBA00022989"/>
    </source>
</evidence>
<dbReference type="EMBL" id="GGMS01016837">
    <property type="protein sequence ID" value="MBY86040.1"/>
    <property type="molecule type" value="Transcribed_RNA"/>
</dbReference>
<evidence type="ECO:0000313" key="9">
    <source>
        <dbReference type="RefSeq" id="XP_025416341.1"/>
    </source>
</evidence>
<organism evidence="7">
    <name type="scientific">Sipha flava</name>
    <name type="common">yellow sugarcane aphid</name>
    <dbReference type="NCBI Taxonomy" id="143950"/>
    <lineage>
        <taxon>Eukaryota</taxon>
        <taxon>Metazoa</taxon>
        <taxon>Ecdysozoa</taxon>
        <taxon>Arthropoda</taxon>
        <taxon>Hexapoda</taxon>
        <taxon>Insecta</taxon>
        <taxon>Pterygota</taxon>
        <taxon>Neoptera</taxon>
        <taxon>Paraneoptera</taxon>
        <taxon>Hemiptera</taxon>
        <taxon>Sternorrhyncha</taxon>
        <taxon>Aphidomorpha</taxon>
        <taxon>Aphidoidea</taxon>
        <taxon>Aphididae</taxon>
        <taxon>Sipha</taxon>
    </lineage>
</organism>
<dbReference type="PROSITE" id="PS50850">
    <property type="entry name" value="MFS"/>
    <property type="match status" value="1"/>
</dbReference>
<dbReference type="InterPro" id="IPR020846">
    <property type="entry name" value="MFS_dom"/>
</dbReference>
<feature type="transmembrane region" description="Helical" evidence="5">
    <location>
        <begin position="505"/>
        <end position="522"/>
    </location>
</feature>
<feature type="transmembrane region" description="Helical" evidence="5">
    <location>
        <begin position="257"/>
        <end position="275"/>
    </location>
</feature>
<dbReference type="PROSITE" id="PS00216">
    <property type="entry name" value="SUGAR_TRANSPORT_1"/>
    <property type="match status" value="1"/>
</dbReference>
<accession>A0A2S2R8M7</accession>
<gene>
    <name evidence="7" type="primary">Orct2_3</name>
    <name evidence="9" type="synonym">LOC112687693</name>
    <name evidence="7" type="ORF">g.130489</name>
</gene>
<feature type="domain" description="Major facilitator superfamily (MFS) profile" evidence="6">
    <location>
        <begin position="92"/>
        <end position="527"/>
    </location>
</feature>